<dbReference type="PROSITE" id="PS50110">
    <property type="entry name" value="RESPONSE_REGULATORY"/>
    <property type="match status" value="1"/>
</dbReference>
<evidence type="ECO:0000256" key="2">
    <source>
        <dbReference type="ARBA" id="ARBA00023012"/>
    </source>
</evidence>
<evidence type="ECO:0000256" key="4">
    <source>
        <dbReference type="ARBA" id="ARBA00023125"/>
    </source>
</evidence>
<feature type="DNA-binding region" description="OmpR/PhoB-type" evidence="7">
    <location>
        <begin position="122"/>
        <end position="217"/>
    </location>
</feature>
<evidence type="ECO:0000256" key="7">
    <source>
        <dbReference type="PROSITE-ProRule" id="PRU01091"/>
    </source>
</evidence>
<keyword evidence="4 7" id="KW-0238">DNA-binding</keyword>
<dbReference type="Pfam" id="PF00072">
    <property type="entry name" value="Response_reg"/>
    <property type="match status" value="1"/>
</dbReference>
<dbReference type="CDD" id="cd00383">
    <property type="entry name" value="trans_reg_C"/>
    <property type="match status" value="1"/>
</dbReference>
<evidence type="ECO:0000256" key="6">
    <source>
        <dbReference type="PROSITE-ProRule" id="PRU00169"/>
    </source>
</evidence>
<dbReference type="SMART" id="SM00448">
    <property type="entry name" value="REC"/>
    <property type="match status" value="1"/>
</dbReference>
<proteinExistence type="predicted"/>
<evidence type="ECO:0000256" key="1">
    <source>
        <dbReference type="ARBA" id="ARBA00022553"/>
    </source>
</evidence>
<feature type="domain" description="Response regulatory" evidence="8">
    <location>
        <begin position="2"/>
        <end position="116"/>
    </location>
</feature>
<dbReference type="Pfam" id="PF00486">
    <property type="entry name" value="Trans_reg_C"/>
    <property type="match status" value="1"/>
</dbReference>
<dbReference type="Proteomes" id="UP000749320">
    <property type="component" value="Unassembled WGS sequence"/>
</dbReference>
<dbReference type="GO" id="GO:0032993">
    <property type="term" value="C:protein-DNA complex"/>
    <property type="evidence" value="ECO:0007669"/>
    <property type="project" value="TreeGrafter"/>
</dbReference>
<dbReference type="PROSITE" id="PS51755">
    <property type="entry name" value="OMPR_PHOB"/>
    <property type="match status" value="1"/>
</dbReference>
<dbReference type="InterPro" id="IPR001789">
    <property type="entry name" value="Sig_transdc_resp-reg_receiver"/>
</dbReference>
<dbReference type="GO" id="GO:0000156">
    <property type="term" value="F:phosphorelay response regulator activity"/>
    <property type="evidence" value="ECO:0007669"/>
    <property type="project" value="TreeGrafter"/>
</dbReference>
<gene>
    <name evidence="10" type="ORF">K8V91_06365</name>
</gene>
<dbReference type="AlphaFoldDB" id="A0A921GBN3"/>
<comment type="caution">
    <text evidence="10">The sequence shown here is derived from an EMBL/GenBank/DDBJ whole genome shotgun (WGS) entry which is preliminary data.</text>
</comment>
<feature type="modified residue" description="4-aspartylphosphate" evidence="6">
    <location>
        <position position="52"/>
    </location>
</feature>
<dbReference type="Gene3D" id="1.10.10.10">
    <property type="entry name" value="Winged helix-like DNA-binding domain superfamily/Winged helix DNA-binding domain"/>
    <property type="match status" value="1"/>
</dbReference>
<dbReference type="PANTHER" id="PTHR48111">
    <property type="entry name" value="REGULATOR OF RPOS"/>
    <property type="match status" value="1"/>
</dbReference>
<dbReference type="PANTHER" id="PTHR48111:SF40">
    <property type="entry name" value="PHOSPHATE REGULON TRANSCRIPTIONAL REGULATORY PROTEIN PHOB"/>
    <property type="match status" value="1"/>
</dbReference>
<dbReference type="GO" id="GO:0006355">
    <property type="term" value="P:regulation of DNA-templated transcription"/>
    <property type="evidence" value="ECO:0007669"/>
    <property type="project" value="InterPro"/>
</dbReference>
<dbReference type="Gene3D" id="6.10.250.690">
    <property type="match status" value="1"/>
</dbReference>
<dbReference type="SUPFAM" id="SSF52172">
    <property type="entry name" value="CheY-like"/>
    <property type="match status" value="1"/>
</dbReference>
<evidence type="ECO:0000256" key="5">
    <source>
        <dbReference type="ARBA" id="ARBA00023163"/>
    </source>
</evidence>
<dbReference type="InterPro" id="IPR001867">
    <property type="entry name" value="OmpR/PhoB-type_DNA-bd"/>
</dbReference>
<dbReference type="InterPro" id="IPR011006">
    <property type="entry name" value="CheY-like_superfamily"/>
</dbReference>
<dbReference type="Gene3D" id="3.40.50.2300">
    <property type="match status" value="1"/>
</dbReference>
<keyword evidence="3" id="KW-0805">Transcription regulation</keyword>
<reference evidence="10" key="2">
    <citation type="submission" date="2021-09" db="EMBL/GenBank/DDBJ databases">
        <authorList>
            <person name="Gilroy R."/>
        </authorList>
    </citation>
    <scope>NUCLEOTIDE SEQUENCE</scope>
    <source>
        <strain evidence="10">CHK193-16274</strain>
    </source>
</reference>
<dbReference type="InterPro" id="IPR036388">
    <property type="entry name" value="WH-like_DNA-bd_sf"/>
</dbReference>
<organism evidence="10 11">
    <name type="scientific">Thomasclavelia spiroformis</name>
    <dbReference type="NCBI Taxonomy" id="29348"/>
    <lineage>
        <taxon>Bacteria</taxon>
        <taxon>Bacillati</taxon>
        <taxon>Bacillota</taxon>
        <taxon>Erysipelotrichia</taxon>
        <taxon>Erysipelotrichales</taxon>
        <taxon>Coprobacillaceae</taxon>
        <taxon>Thomasclavelia</taxon>
    </lineage>
</organism>
<keyword evidence="1 6" id="KW-0597">Phosphoprotein</keyword>
<evidence type="ECO:0000259" key="9">
    <source>
        <dbReference type="PROSITE" id="PS51755"/>
    </source>
</evidence>
<dbReference type="SMART" id="SM00862">
    <property type="entry name" value="Trans_reg_C"/>
    <property type="match status" value="1"/>
</dbReference>
<feature type="domain" description="OmpR/PhoB-type" evidence="9">
    <location>
        <begin position="122"/>
        <end position="217"/>
    </location>
</feature>
<keyword evidence="2" id="KW-0902">Two-component regulatory system</keyword>
<evidence type="ECO:0000313" key="10">
    <source>
        <dbReference type="EMBL" id="HJF40532.1"/>
    </source>
</evidence>
<protein>
    <submittedName>
        <fullName evidence="10">Response regulator transcription factor</fullName>
    </submittedName>
</protein>
<name>A0A921GBN3_9FIRM</name>
<dbReference type="EMBL" id="DYWV01000215">
    <property type="protein sequence ID" value="HJF40532.1"/>
    <property type="molecule type" value="Genomic_DNA"/>
</dbReference>
<dbReference type="GO" id="GO:0005829">
    <property type="term" value="C:cytosol"/>
    <property type="evidence" value="ECO:0007669"/>
    <property type="project" value="TreeGrafter"/>
</dbReference>
<evidence type="ECO:0000259" key="8">
    <source>
        <dbReference type="PROSITE" id="PS50110"/>
    </source>
</evidence>
<reference evidence="10" key="1">
    <citation type="journal article" date="2021" name="PeerJ">
        <title>Extensive microbial diversity within the chicken gut microbiome revealed by metagenomics and culture.</title>
        <authorList>
            <person name="Gilroy R."/>
            <person name="Ravi A."/>
            <person name="Getino M."/>
            <person name="Pursley I."/>
            <person name="Horton D.L."/>
            <person name="Alikhan N.F."/>
            <person name="Baker D."/>
            <person name="Gharbi K."/>
            <person name="Hall N."/>
            <person name="Watson M."/>
            <person name="Adriaenssens E.M."/>
            <person name="Foster-Nyarko E."/>
            <person name="Jarju S."/>
            <person name="Secka A."/>
            <person name="Antonio M."/>
            <person name="Oren A."/>
            <person name="Chaudhuri R.R."/>
            <person name="La Ragione R."/>
            <person name="Hildebrand F."/>
            <person name="Pallen M.J."/>
        </authorList>
    </citation>
    <scope>NUCLEOTIDE SEQUENCE</scope>
    <source>
        <strain evidence="10">CHK193-16274</strain>
    </source>
</reference>
<dbReference type="InterPro" id="IPR039420">
    <property type="entry name" value="WalR-like"/>
</dbReference>
<accession>A0A921GBN3</accession>
<sequence>MNVLLIEDNESIVSGLKYSLEQEKYKVFSCTNVEDTIKFLEENKQVDIAIIDISLPDGNGFDLYQNYIKEKNIPSIFLTARDSEDDVVKGLELGVEDYMTKPFSTKELLARMKRNIMKHKNEAIITIEGISFDFDKMEVSKDGKVIPLTRLELKILHLLFSNLGKVVRRDYIIEKIWEWTTNDVNDKTVTVYMKRIREKIGVDIIITIKGIGYRIDDTRK</sequence>
<keyword evidence="5" id="KW-0804">Transcription</keyword>
<evidence type="ECO:0000313" key="11">
    <source>
        <dbReference type="Proteomes" id="UP000749320"/>
    </source>
</evidence>
<evidence type="ECO:0000256" key="3">
    <source>
        <dbReference type="ARBA" id="ARBA00023015"/>
    </source>
</evidence>
<dbReference type="GO" id="GO:0000976">
    <property type="term" value="F:transcription cis-regulatory region binding"/>
    <property type="evidence" value="ECO:0007669"/>
    <property type="project" value="TreeGrafter"/>
</dbReference>